<dbReference type="InterPro" id="IPR036052">
    <property type="entry name" value="TrpB-like_PALP_sf"/>
</dbReference>
<reference evidence="7 8" key="2">
    <citation type="journal article" date="2016" name="Genome Announc.">
        <title>Complete Genome Sequence of the Highly Virulent Aeromonas schubertii Strain WL1483, Isolated from Diseased Snakehead Fish (Channa argus) in China.</title>
        <authorList>
            <person name="Liu L."/>
            <person name="Li N."/>
            <person name="Zhang D."/>
            <person name="Fu X."/>
            <person name="Shi C."/>
            <person name="Lin Q."/>
            <person name="Hao G."/>
        </authorList>
    </citation>
    <scope>NUCLEOTIDE SEQUENCE [LARGE SCALE GENOMIC DNA]</scope>
    <source>
        <strain evidence="7 8">WL1483</strain>
    </source>
</reference>
<dbReference type="AlphaFoldDB" id="A0A0S2SG04"/>
<sequence length="320" mass="34688">MSINYSDQDETFPDCATLGAHLSALPPSPLEQLSHPLFTRAGVEVWVKRDDLLDPLISGNKWRKLKYHLIHARAQELSTLLSFGGAYSNHLHALAAAGRRFGFATRALVRGEPQAADNATLRQCREWGMTLTFVDRQTYRLRHDPEWLGRLAGPDTLLIPEGGSSLLALAGVAELVGEVPFSPDLWVLPCASGGTTAGLLSGRGSGEQVLAIAVLKGDFLPAEICRLWPAAAESAGWRVTQDHHQGGYARFSPELWHWVEAFSAHTGLPLEPIYSGKGMHGLCRELEAGTIPRGSRIVFIHTGGLQGLAGLREQGRLGSP</sequence>
<evidence type="ECO:0000256" key="4">
    <source>
        <dbReference type="PIRSR" id="PIRSR006278-1"/>
    </source>
</evidence>
<dbReference type="Proteomes" id="UP000058114">
    <property type="component" value="Chromosome"/>
</dbReference>
<evidence type="ECO:0000313" key="8">
    <source>
        <dbReference type="Proteomes" id="UP000058114"/>
    </source>
</evidence>
<dbReference type="RefSeq" id="WP_082634884.1">
    <property type="nucleotide sequence ID" value="NZ_CP013067.1"/>
</dbReference>
<dbReference type="InterPro" id="IPR001926">
    <property type="entry name" value="TrpB-like_PALP"/>
</dbReference>
<comment type="similarity">
    <text evidence="2">Belongs to the ACC deaminase/D-cysteine desulfhydrase family.</text>
</comment>
<evidence type="ECO:0000256" key="2">
    <source>
        <dbReference type="ARBA" id="ARBA00008639"/>
    </source>
</evidence>
<feature type="modified residue" description="N6-(pyridoxal phosphate)lysine" evidence="5">
    <location>
        <position position="61"/>
    </location>
</feature>
<dbReference type="InterPro" id="IPR027278">
    <property type="entry name" value="ACCD_DCysDesulf"/>
</dbReference>
<evidence type="ECO:0000259" key="6">
    <source>
        <dbReference type="Pfam" id="PF00291"/>
    </source>
</evidence>
<dbReference type="PANTHER" id="PTHR43780">
    <property type="entry name" value="1-AMINOCYCLOPROPANE-1-CARBOXYLATE DEAMINASE-RELATED"/>
    <property type="match status" value="1"/>
</dbReference>
<keyword evidence="3 5" id="KW-0663">Pyridoxal phosphate</keyword>
<dbReference type="PIRSF" id="PIRSF006278">
    <property type="entry name" value="ACCD_DCysDesulf"/>
    <property type="match status" value="1"/>
</dbReference>
<dbReference type="GO" id="GO:0019148">
    <property type="term" value="F:D-cysteine desulfhydrase activity"/>
    <property type="evidence" value="ECO:0007669"/>
    <property type="project" value="TreeGrafter"/>
</dbReference>
<feature type="domain" description="Tryptophan synthase beta chain-like PALP" evidence="6">
    <location>
        <begin position="28"/>
        <end position="303"/>
    </location>
</feature>
<accession>A0A0S2SG04</accession>
<evidence type="ECO:0000256" key="1">
    <source>
        <dbReference type="ARBA" id="ARBA00001933"/>
    </source>
</evidence>
<dbReference type="EMBL" id="CP013067">
    <property type="protein sequence ID" value="ALP40641.1"/>
    <property type="molecule type" value="Genomic_DNA"/>
</dbReference>
<feature type="active site" description="Nucleophile" evidence="4">
    <location>
        <position position="88"/>
    </location>
</feature>
<dbReference type="PATRIC" id="fig|652.5.peg.3646"/>
<evidence type="ECO:0000256" key="5">
    <source>
        <dbReference type="PIRSR" id="PIRSR006278-2"/>
    </source>
</evidence>
<proteinExistence type="inferred from homology"/>
<reference evidence="8" key="1">
    <citation type="submission" date="2015-10" db="EMBL/GenBank/DDBJ databases">
        <title>Complete Genome Sequence of Aeromonas schubertii strain WL1483.</title>
        <authorList>
            <person name="Liu L."/>
        </authorList>
    </citation>
    <scope>NUCLEOTIDE SEQUENCE [LARGE SCALE GENOMIC DNA]</scope>
    <source>
        <strain evidence="8">WL1483</strain>
    </source>
</reference>
<gene>
    <name evidence="7" type="ORF">WL1483_1222</name>
</gene>
<organism evidence="7 8">
    <name type="scientific">Aeromonas schubertii</name>
    <dbReference type="NCBI Taxonomy" id="652"/>
    <lineage>
        <taxon>Bacteria</taxon>
        <taxon>Pseudomonadati</taxon>
        <taxon>Pseudomonadota</taxon>
        <taxon>Gammaproteobacteria</taxon>
        <taxon>Aeromonadales</taxon>
        <taxon>Aeromonadaceae</taxon>
        <taxon>Aeromonas</taxon>
    </lineage>
</organism>
<dbReference type="Pfam" id="PF00291">
    <property type="entry name" value="PALP"/>
    <property type="match status" value="1"/>
</dbReference>
<dbReference type="KEGG" id="asr:WL1483_1222"/>
<name>A0A0S2SG04_9GAMM</name>
<dbReference type="SUPFAM" id="SSF53686">
    <property type="entry name" value="Tryptophan synthase beta subunit-like PLP-dependent enzymes"/>
    <property type="match status" value="1"/>
</dbReference>
<evidence type="ECO:0000256" key="3">
    <source>
        <dbReference type="ARBA" id="ARBA00022898"/>
    </source>
</evidence>
<dbReference type="Gene3D" id="3.40.50.1100">
    <property type="match status" value="2"/>
</dbReference>
<evidence type="ECO:0000313" key="7">
    <source>
        <dbReference type="EMBL" id="ALP40641.1"/>
    </source>
</evidence>
<dbReference type="PANTHER" id="PTHR43780:SF2">
    <property type="entry name" value="1-AMINOCYCLOPROPANE-1-CARBOXYLATE DEAMINASE-RELATED"/>
    <property type="match status" value="1"/>
</dbReference>
<comment type="cofactor">
    <cofactor evidence="1">
        <name>pyridoxal 5'-phosphate</name>
        <dbReference type="ChEBI" id="CHEBI:597326"/>
    </cofactor>
</comment>
<protein>
    <submittedName>
        <fullName evidence="7">1-aminocyclopropane-1-carboxylate deaminase</fullName>
    </submittedName>
</protein>